<feature type="region of interest" description="Disordered" evidence="1">
    <location>
        <begin position="1"/>
        <end position="38"/>
    </location>
</feature>
<evidence type="ECO:0000313" key="3">
    <source>
        <dbReference type="Proteomes" id="UP000193218"/>
    </source>
</evidence>
<sequence length="298" mass="32835">MGSMQSLSLQDPPNANETLINSDASTQPPTAANAVQAPVPTPSLPSIARSLFPPKFVSAVSDLLYNRLPPELIPLILEYAAYYSESNVSLARNVALAAGARNPRVRPGLGGQWRNGQELDLQEEIDVEDAGLTDEPGALWYLVSQPIGYRQEEDRLRAEDPPSDLELVSDSSGGDAGGASKSWIRKIVVHTMSKDQGWSSSSQEHYGTYEQSYTWFELSLLRNGKDVEGSRIDFQHNVHAGQYFKEHVNTFEPDHKLLAMAKPGDRVVLWARAQFPGWVNHIRSASIAITESPFPPQL</sequence>
<keyword evidence="3" id="KW-1185">Reference proteome</keyword>
<dbReference type="AlphaFoldDB" id="A0A1Y1U7Q6"/>
<dbReference type="RefSeq" id="XP_021868357.1">
    <property type="nucleotide sequence ID" value="XM_022012149.1"/>
</dbReference>
<dbReference type="STRING" id="4999.A0A1Y1U7Q6"/>
<dbReference type="GeneID" id="33553957"/>
<proteinExistence type="predicted"/>
<gene>
    <name evidence="2" type="ORF">BD324DRAFT_195136</name>
</gene>
<dbReference type="EMBL" id="NBSH01000016">
    <property type="protein sequence ID" value="ORX34069.1"/>
    <property type="molecule type" value="Genomic_DNA"/>
</dbReference>
<dbReference type="InParanoid" id="A0A1Y1U7Q6"/>
<comment type="caution">
    <text evidence="2">The sequence shown here is derived from an EMBL/GenBank/DDBJ whole genome shotgun (WGS) entry which is preliminary data.</text>
</comment>
<name>A0A1Y1U7Q6_9TREE</name>
<feature type="compositionally biased region" description="Polar residues" evidence="1">
    <location>
        <begin position="1"/>
        <end position="30"/>
    </location>
</feature>
<accession>A0A1Y1U7Q6</accession>
<feature type="region of interest" description="Disordered" evidence="1">
    <location>
        <begin position="154"/>
        <end position="179"/>
    </location>
</feature>
<reference evidence="2 3" key="1">
    <citation type="submission" date="2017-03" db="EMBL/GenBank/DDBJ databases">
        <title>Widespread Adenine N6-methylation of Active Genes in Fungi.</title>
        <authorList>
            <consortium name="DOE Joint Genome Institute"/>
            <person name="Mondo S.J."/>
            <person name="Dannebaum R.O."/>
            <person name="Kuo R.C."/>
            <person name="Louie K.B."/>
            <person name="Bewick A.J."/>
            <person name="Labutti K."/>
            <person name="Haridas S."/>
            <person name="Kuo A."/>
            <person name="Salamov A."/>
            <person name="Ahrendt S.R."/>
            <person name="Lau R."/>
            <person name="Bowen B.P."/>
            <person name="Lipzen A."/>
            <person name="Sullivan W."/>
            <person name="Andreopoulos W.B."/>
            <person name="Clum A."/>
            <person name="Lindquist E."/>
            <person name="Daum C."/>
            <person name="Northen T.R."/>
            <person name="Ramamoorthy G."/>
            <person name="Schmitz R.J."/>
            <person name="Gryganskyi A."/>
            <person name="Culley D."/>
            <person name="Magnuson J."/>
            <person name="James T.Y."/>
            <person name="O'Malley M.A."/>
            <person name="Stajich J.E."/>
            <person name="Spatafora J.W."/>
            <person name="Visel A."/>
            <person name="Grigoriev I.V."/>
        </authorList>
    </citation>
    <scope>NUCLEOTIDE SEQUENCE [LARGE SCALE GENOMIC DNA]</scope>
    <source>
        <strain evidence="2 3">NRRL Y-17943</strain>
    </source>
</reference>
<evidence type="ECO:0000256" key="1">
    <source>
        <dbReference type="SAM" id="MobiDB-lite"/>
    </source>
</evidence>
<dbReference type="Proteomes" id="UP000193218">
    <property type="component" value="Unassembled WGS sequence"/>
</dbReference>
<dbReference type="OrthoDB" id="66095at2759"/>
<protein>
    <submittedName>
        <fullName evidence="2">Uncharacterized protein</fullName>
    </submittedName>
</protein>
<evidence type="ECO:0000313" key="2">
    <source>
        <dbReference type="EMBL" id="ORX34069.1"/>
    </source>
</evidence>
<organism evidence="2 3">
    <name type="scientific">Kockovaella imperatae</name>
    <dbReference type="NCBI Taxonomy" id="4999"/>
    <lineage>
        <taxon>Eukaryota</taxon>
        <taxon>Fungi</taxon>
        <taxon>Dikarya</taxon>
        <taxon>Basidiomycota</taxon>
        <taxon>Agaricomycotina</taxon>
        <taxon>Tremellomycetes</taxon>
        <taxon>Tremellales</taxon>
        <taxon>Cuniculitremaceae</taxon>
        <taxon>Kockovaella</taxon>
    </lineage>
</organism>